<comment type="caution">
    <text evidence="2">The sequence shown here is derived from an EMBL/GenBank/DDBJ whole genome shotgun (WGS) entry which is preliminary data.</text>
</comment>
<reference evidence="3" key="1">
    <citation type="journal article" date="2019" name="Int. J. Syst. Evol. Microbiol.">
        <title>The Global Catalogue of Microorganisms (GCM) 10K type strain sequencing project: providing services to taxonomists for standard genome sequencing and annotation.</title>
        <authorList>
            <consortium name="The Broad Institute Genomics Platform"/>
            <consortium name="The Broad Institute Genome Sequencing Center for Infectious Disease"/>
            <person name="Wu L."/>
            <person name="Ma J."/>
        </authorList>
    </citation>
    <scope>NUCLEOTIDE SEQUENCE [LARGE SCALE GENOMIC DNA]</scope>
    <source>
        <strain evidence="3">JCM 17441</strain>
    </source>
</reference>
<evidence type="ECO:0000313" key="3">
    <source>
        <dbReference type="Proteomes" id="UP001500620"/>
    </source>
</evidence>
<evidence type="ECO:0000256" key="1">
    <source>
        <dbReference type="SAM" id="Phobius"/>
    </source>
</evidence>
<organism evidence="2 3">
    <name type="scientific">Dactylosporangium darangshiense</name>
    <dbReference type="NCBI Taxonomy" id="579108"/>
    <lineage>
        <taxon>Bacteria</taxon>
        <taxon>Bacillati</taxon>
        <taxon>Actinomycetota</taxon>
        <taxon>Actinomycetes</taxon>
        <taxon>Micromonosporales</taxon>
        <taxon>Micromonosporaceae</taxon>
        <taxon>Dactylosporangium</taxon>
    </lineage>
</organism>
<keyword evidence="1" id="KW-1133">Transmembrane helix</keyword>
<dbReference type="Proteomes" id="UP001500620">
    <property type="component" value="Unassembled WGS sequence"/>
</dbReference>
<evidence type="ECO:0000313" key="2">
    <source>
        <dbReference type="EMBL" id="GAA4245668.1"/>
    </source>
</evidence>
<proteinExistence type="predicted"/>
<feature type="transmembrane region" description="Helical" evidence="1">
    <location>
        <begin position="158"/>
        <end position="177"/>
    </location>
</feature>
<gene>
    <name evidence="2" type="ORF">GCM10022255_013910</name>
</gene>
<keyword evidence="1" id="KW-0472">Membrane</keyword>
<name>A0ABP8D0W4_9ACTN</name>
<evidence type="ECO:0008006" key="4">
    <source>
        <dbReference type="Google" id="ProtNLM"/>
    </source>
</evidence>
<protein>
    <recommendedName>
        <fullName evidence="4">Gram-positive cocci surface proteins LPxTG domain-containing protein</fullName>
    </recommendedName>
</protein>
<sequence>MRGGARQCDISYPNSPTAPHGCVHFTPFFREMYDMQTLLAALGAVALAPSAGPSAAVSPDTVTPGGPVTFSVVCADGVREADVAGTTLGLAERIPMEPGKTSGVFSVTVNIPTSTQEGTFNVSIDCGDGTSAVVQLVVAPTGGVPTGGGAMSRPPNHALMAAGGGLLVIGAAGALTLRRRTA</sequence>
<keyword evidence="1" id="KW-0812">Transmembrane</keyword>
<accession>A0ABP8D0W4</accession>
<dbReference type="EMBL" id="BAABAT010000003">
    <property type="protein sequence ID" value="GAA4245668.1"/>
    <property type="molecule type" value="Genomic_DNA"/>
</dbReference>
<keyword evidence="3" id="KW-1185">Reference proteome</keyword>